<organism evidence="4 5">
    <name type="scientific">Campylobacter gracilis RM3268</name>
    <dbReference type="NCBI Taxonomy" id="553220"/>
    <lineage>
        <taxon>Bacteria</taxon>
        <taxon>Pseudomonadati</taxon>
        <taxon>Campylobacterota</taxon>
        <taxon>Epsilonproteobacteria</taxon>
        <taxon>Campylobacterales</taxon>
        <taxon>Campylobacteraceae</taxon>
        <taxon>Campylobacter</taxon>
    </lineage>
</organism>
<dbReference type="InterPro" id="IPR001296">
    <property type="entry name" value="Glyco_trans_1"/>
</dbReference>
<reference evidence="4 5" key="1">
    <citation type="submission" date="2009-07" db="EMBL/GenBank/DDBJ databases">
        <authorList>
            <person name="Madupu R."/>
            <person name="Sebastian Y."/>
            <person name="Durkin A.S."/>
            <person name="Torralba M."/>
            <person name="Methe B."/>
            <person name="Sutton G.G."/>
            <person name="Strausberg R.L."/>
            <person name="Nelson K.E."/>
        </authorList>
    </citation>
    <scope>NUCLEOTIDE SEQUENCE [LARGE SCALE GENOMIC DNA]</scope>
    <source>
        <strain evidence="4 5">RM3268</strain>
    </source>
</reference>
<proteinExistence type="predicted"/>
<dbReference type="PANTHER" id="PTHR46401:SF2">
    <property type="entry name" value="GLYCOSYLTRANSFERASE WBBK-RELATED"/>
    <property type="match status" value="1"/>
</dbReference>
<dbReference type="InterPro" id="IPR028098">
    <property type="entry name" value="Glyco_trans_4-like_N"/>
</dbReference>
<evidence type="ECO:0000259" key="2">
    <source>
        <dbReference type="Pfam" id="PF00534"/>
    </source>
</evidence>
<dbReference type="PANTHER" id="PTHR46401">
    <property type="entry name" value="GLYCOSYLTRANSFERASE WBBK-RELATED"/>
    <property type="match status" value="1"/>
</dbReference>
<sequence>MKKLSVFIYSMAGGGAERVVSNLLGELTARYEVHLVLMNERIFYEIPSGVQIHFIEKSAPFENGLLKLAKLPFLALRYKKLCERLGIDIHFVWMNRPCYVAALARVYGLGGTMIFNECSTPSVLYKEPSFKSKISKLLLRKLYPKADFIFPNSLGNLRDLADNFGIDERKMSVLYNAIDLDEISRKASEQVAQERPFFLSVGRLDAGKNHALLIRAYANLKNNDKDLLILGDGVLRAELEALIEELGLGGRVKLLGFDANPYKYMARCYAFVFVSLFEGFSNALIEALACGKLVISSDHQSGARELLGQSEWGVLVGVNDLESTQAAMQKALDDENYVKFYEKKAKIRASFFDKKRIASELIAKIEQIDEGK</sequence>
<dbReference type="RefSeq" id="WP_005873292.1">
    <property type="nucleotide sequence ID" value="NZ_ACYG01000032.1"/>
</dbReference>
<keyword evidence="5" id="KW-1185">Reference proteome</keyword>
<dbReference type="STRING" id="824.CGRAC_1491"/>
<gene>
    <name evidence="4" type="ORF">CAMGR0001_2014</name>
</gene>
<protein>
    <submittedName>
        <fullName evidence="4">Glycosyltransferase, group 1 family protein</fullName>
        <ecNumber evidence="4">2.4.-.-</ecNumber>
    </submittedName>
</protein>
<evidence type="ECO:0000313" key="4">
    <source>
        <dbReference type="EMBL" id="EEV16316.1"/>
    </source>
</evidence>
<keyword evidence="1 4" id="KW-0808">Transferase</keyword>
<dbReference type="Pfam" id="PF00534">
    <property type="entry name" value="Glycos_transf_1"/>
    <property type="match status" value="1"/>
</dbReference>
<feature type="domain" description="Glycosyl transferase family 1" evidence="2">
    <location>
        <begin position="186"/>
        <end position="346"/>
    </location>
</feature>
<dbReference type="Pfam" id="PF13439">
    <property type="entry name" value="Glyco_transf_4"/>
    <property type="match status" value="1"/>
</dbReference>
<dbReference type="eggNOG" id="COG0438">
    <property type="taxonomic scope" value="Bacteria"/>
</dbReference>
<dbReference type="GO" id="GO:0016757">
    <property type="term" value="F:glycosyltransferase activity"/>
    <property type="evidence" value="ECO:0007669"/>
    <property type="project" value="UniProtKB-KW"/>
</dbReference>
<dbReference type="AlphaFoldDB" id="C8PLK4"/>
<evidence type="ECO:0000259" key="3">
    <source>
        <dbReference type="Pfam" id="PF13439"/>
    </source>
</evidence>
<feature type="domain" description="Glycosyltransferase subfamily 4-like N-terminal" evidence="3">
    <location>
        <begin position="14"/>
        <end position="181"/>
    </location>
</feature>
<accession>C8PLK4</accession>
<evidence type="ECO:0000313" key="5">
    <source>
        <dbReference type="Proteomes" id="UP000005709"/>
    </source>
</evidence>
<dbReference type="SUPFAM" id="SSF53756">
    <property type="entry name" value="UDP-Glycosyltransferase/glycogen phosphorylase"/>
    <property type="match status" value="1"/>
</dbReference>
<dbReference type="GO" id="GO:0009103">
    <property type="term" value="P:lipopolysaccharide biosynthetic process"/>
    <property type="evidence" value="ECO:0007669"/>
    <property type="project" value="TreeGrafter"/>
</dbReference>
<evidence type="ECO:0000256" key="1">
    <source>
        <dbReference type="ARBA" id="ARBA00022679"/>
    </source>
</evidence>
<dbReference type="OrthoDB" id="1522162at2"/>
<dbReference type="Gene3D" id="3.40.50.2000">
    <property type="entry name" value="Glycogen Phosphorylase B"/>
    <property type="match status" value="2"/>
</dbReference>
<dbReference type="Proteomes" id="UP000005709">
    <property type="component" value="Unassembled WGS sequence"/>
</dbReference>
<dbReference type="EMBL" id="ACYG01000032">
    <property type="protein sequence ID" value="EEV16316.1"/>
    <property type="molecule type" value="Genomic_DNA"/>
</dbReference>
<dbReference type="CDD" id="cd03811">
    <property type="entry name" value="GT4_GT28_WabH-like"/>
    <property type="match status" value="1"/>
</dbReference>
<name>C8PLK4_9BACT</name>
<keyword evidence="4" id="KW-0328">Glycosyltransferase</keyword>
<dbReference type="EC" id="2.4.-.-" evidence="4"/>
<comment type="caution">
    <text evidence="4">The sequence shown here is derived from an EMBL/GenBank/DDBJ whole genome shotgun (WGS) entry which is preliminary data.</text>
</comment>